<feature type="transmembrane region" description="Helical" evidence="6">
    <location>
        <begin position="359"/>
        <end position="379"/>
    </location>
</feature>
<evidence type="ECO:0000313" key="8">
    <source>
        <dbReference type="Proteomes" id="UP001314903"/>
    </source>
</evidence>
<dbReference type="PANTHER" id="PTHR43652">
    <property type="entry name" value="BASIC AMINO ACID ANTIPORTER YFCC-RELATED"/>
    <property type="match status" value="1"/>
</dbReference>
<evidence type="ECO:0000256" key="6">
    <source>
        <dbReference type="SAM" id="Phobius"/>
    </source>
</evidence>
<evidence type="ECO:0000313" key="7">
    <source>
        <dbReference type="EMBL" id="MBP2028007.1"/>
    </source>
</evidence>
<keyword evidence="5 6" id="KW-0472">Membrane</keyword>
<evidence type="ECO:0000256" key="5">
    <source>
        <dbReference type="ARBA" id="ARBA00023136"/>
    </source>
</evidence>
<evidence type="ECO:0000256" key="3">
    <source>
        <dbReference type="ARBA" id="ARBA00022692"/>
    </source>
</evidence>
<comment type="subcellular location">
    <subcellularLocation>
        <location evidence="1">Cell membrane</location>
        <topology evidence="1">Multi-pass membrane protein</topology>
    </subcellularLocation>
</comment>
<proteinExistence type="predicted"/>
<feature type="transmembrane region" description="Helical" evidence="6">
    <location>
        <begin position="20"/>
        <end position="41"/>
    </location>
</feature>
<feature type="transmembrane region" description="Helical" evidence="6">
    <location>
        <begin position="445"/>
        <end position="467"/>
    </location>
</feature>
<feature type="transmembrane region" description="Helical" evidence="6">
    <location>
        <begin position="123"/>
        <end position="142"/>
    </location>
</feature>
<dbReference type="EMBL" id="JAGGLI010000019">
    <property type="protein sequence ID" value="MBP2028007.1"/>
    <property type="molecule type" value="Genomic_DNA"/>
</dbReference>
<feature type="transmembrane region" description="Helical" evidence="6">
    <location>
        <begin position="318"/>
        <end position="339"/>
    </location>
</feature>
<organism evidence="7 8">
    <name type="scientific">Acetoanaerobium pronyense</name>
    <dbReference type="NCBI Taxonomy" id="1482736"/>
    <lineage>
        <taxon>Bacteria</taxon>
        <taxon>Bacillati</taxon>
        <taxon>Bacillota</taxon>
        <taxon>Clostridia</taxon>
        <taxon>Peptostreptococcales</taxon>
        <taxon>Filifactoraceae</taxon>
        <taxon>Acetoanaerobium</taxon>
    </lineage>
</organism>
<evidence type="ECO:0000256" key="1">
    <source>
        <dbReference type="ARBA" id="ARBA00004651"/>
    </source>
</evidence>
<dbReference type="Pfam" id="PF03606">
    <property type="entry name" value="DcuC"/>
    <property type="match status" value="1"/>
</dbReference>
<reference evidence="7 8" key="1">
    <citation type="submission" date="2021-03" db="EMBL/GenBank/DDBJ databases">
        <title>Genomic Encyclopedia of Type Strains, Phase IV (KMG-IV): sequencing the most valuable type-strain genomes for metagenomic binning, comparative biology and taxonomic classification.</title>
        <authorList>
            <person name="Goeker M."/>
        </authorList>
    </citation>
    <scope>NUCLEOTIDE SEQUENCE [LARGE SCALE GENOMIC DNA]</scope>
    <source>
        <strain evidence="7 8">DSM 27512</strain>
    </source>
</reference>
<keyword evidence="2" id="KW-1003">Cell membrane</keyword>
<dbReference type="InterPro" id="IPR051679">
    <property type="entry name" value="DASS-Related_Transporters"/>
</dbReference>
<name>A0ABS4KJP1_9FIRM</name>
<protein>
    <submittedName>
        <fullName evidence="7">Ion transporter superfamily protein YfcC</fullName>
    </submittedName>
</protein>
<feature type="transmembrane region" description="Helical" evidence="6">
    <location>
        <begin position="203"/>
        <end position="222"/>
    </location>
</feature>
<feature type="transmembrane region" description="Helical" evidence="6">
    <location>
        <begin position="286"/>
        <end position="306"/>
    </location>
</feature>
<feature type="transmembrane region" description="Helical" evidence="6">
    <location>
        <begin position="262"/>
        <end position="280"/>
    </location>
</feature>
<gene>
    <name evidence="7" type="ORF">J2Z35_001806</name>
</gene>
<keyword evidence="4 6" id="KW-1133">Transmembrane helix</keyword>
<accession>A0ABS4KJP1</accession>
<evidence type="ECO:0000256" key="4">
    <source>
        <dbReference type="ARBA" id="ARBA00022989"/>
    </source>
</evidence>
<comment type="caution">
    <text evidence="7">The sequence shown here is derived from an EMBL/GenBank/DDBJ whole genome shotgun (WGS) entry which is preliminary data.</text>
</comment>
<keyword evidence="3 6" id="KW-0812">Transmembrane</keyword>
<dbReference type="InterPro" id="IPR018385">
    <property type="entry name" value="C4_dicarb_anaerob_car-like"/>
</dbReference>
<dbReference type="RefSeq" id="WP_209661066.1">
    <property type="nucleotide sequence ID" value="NZ_JAGGLI010000019.1"/>
</dbReference>
<feature type="transmembrane region" description="Helical" evidence="6">
    <location>
        <begin position="82"/>
        <end position="103"/>
    </location>
</feature>
<dbReference type="Proteomes" id="UP001314903">
    <property type="component" value="Unassembled WGS sequence"/>
</dbReference>
<keyword evidence="8" id="KW-1185">Reference proteome</keyword>
<evidence type="ECO:0000256" key="2">
    <source>
        <dbReference type="ARBA" id="ARBA00022475"/>
    </source>
</evidence>
<sequence>MSQNVQVENKKFSKVPHTYVILFSVIIIMSLLTYIVPAGTYERVEDPATGRTVVDPASFHLVDPSPIGPFDLMQSIPNGMSAASGIIFFIFIVGGAFQMIASTGAIEAGISKIALSLKGKEKFMIPIFMVIFSIGGGTFGMAEETIVFVPIGIALARALGYDAIVGTAMITLGAAVGFSSGFMNPFTVGVAQGIAEVPLFSGIGLRLVVLVVMLIVTMIYVMRYAAKVQDNMENSVVSDLEAEQKHKIMDLNDVPAFEKQHYLVLTTIVIGFGFIIYGVFQLGWYITEIASAFLAMGIIGGLLGKMGPSKLAKEFVEGARGIVFGALVVGVARGILVVMQDGMIIDTLINGLASAIQTLPSSIAVVGMMLVQVIINFFIPSGSGQAAATMPIMTPLSDIIGVTRQTAVMAYQFGDGFTNSIIPTSATLMAALSIGRVPYERWVKFLWPLMLIWIGIGAVFMIIADVIQYGPF</sequence>
<dbReference type="PANTHER" id="PTHR43652:SF6">
    <property type="entry name" value="ARGININE REPRESSOR"/>
    <property type="match status" value="1"/>
</dbReference>
<feature type="transmembrane region" description="Helical" evidence="6">
    <location>
        <begin position="163"/>
        <end position="183"/>
    </location>
</feature>